<name>A0A9W4NYS6_9EURO</name>
<sequence length="2062" mass="232342">MAPGIMSPVPGNITSPLSTKFPGGSRKVSSMSTMSMFDSDTLSNGGMSRPSNSRRESSFFTKKFSAAGSSKLTGVIQNLQRDSGAELGSNAHSILFNTNHSDILNWIANKRMNDVPAEGSSYDKVLAWAQLFVERLHSFDVAIRDFEGSSLFAAQLSYGYCLMLLQLPKENATALMTSFGFFHSTSSSLVNLLERTELFAVSQEIKDQLVEALADLVSLVAGVSTHFHQSIDALTEGSISINIYETFTGAIESFRERCAKISDSMWRHQLVNDNKDPQLVAVVKSIRSWLSPEDRVLSHLAENTSHLAHEREEMTCLWMDPYLTHFLKSNKHALAFTGAPGSGKTVLASVIVDRLHDHIGGVTYKSLFIPINARIPAETTPIAVAKTILFQLFEKRIGNVKLLQILHDAYDLSKRTTDEGEYENILWRALEEALAAALARAKDLVIVVDGVDEASCGEAHLLQKLITATANGTNVKLITLGAEKPQTSVGVMQVPVSGDRITDDISTVVRSHFSLGTKAETKNFLAMDEMEQETLVDQISEASRGSFLWAKLCTKRARQEHTPEDVRKLVDTLVKNKPTIADFVLHAVQSPNVTEDAKHMLLWLATADRPLLTRELIALSSVQVDKQTVVERKLNVRDTIKPLKSLIFMQDGQVYLRHGLIRTAVLDVFSKGKLVPTVKDRHSDLVTRLLVYIKHAVPEQHEPSPTPLDGRDVTHRVKTHPLLDFAVRYWPRHLKQTATYTTGGDAPTAKEFGKIFPVNVSLLLLQTTLWGNLSTPTLLSYYTTVTNLCREVFTTKSPVTLQSIMSLAIFYRELNQAPQAVHLFYEITTLSKTLLGTTHTLTMEMARFYLDLTVDSVTTTKSEIMTKREELLIIIIECYQVHYGEKSEKTISLMKKLIEHYRMTKEEQKIQTWTQKIHHLTTTTTSYDADDSRDLSVRLKGYKQDIGDTGISFLLHAESDEAHEKSQSFEGEITQADKYIAEGRLELAERLYIELWQRATTEDHKLRAVLAYTKFLKTQKHETEASSILSSVWEEHKNSTHTLSETSTSHFEEIAKVMTTVGLTVAALSIFKHCASFYQRTNRSSSHSEVQKYIASTYEHVTKQASTSTSGFSESTLEEIVYETSNSSRLDESSTATIRTLLTIYTKEHRWKDATRVLKKVLRGVWPSLFAPSIQDVVLPTERVNEILDLTERLAQCYHYRRRFPREEGIRVRVYRAVRAARPVDDKLRETVKNQLITFYERSSQPDQVINTYQEVLDDYTKHYSPDHATVIATLYTLAKLTSPRPVFVEYYQRIILAINKDPTVIKPEALEPIIIVATELWTQTRYSDAVQYFALLFTTFLNQPKQSPKFQDESFVQQIFDRYTHCLRSKRTEFSTIHKVTVDFHSKVKTVFSATATITIQATLTLAKVCQETKTHEGTAIALYEELLKLKPAGIDLEEIEATLDGIFEEQTATATSKSQTISSEQKQRVTKVLRKRIESTRSTYGWAHEESLSKLQEFVSFHSKQNDTQVVTKELHETTKQILTSQTSSERLVAAATTIAASYIATNQTHKAVELTEELYRQIVMKDTSKSKESQLEVSSNGRQSLAFLAQLQQSLRHGSSSITEILASLTTEYVYFEEFRSVTKSKSSTFHSVSVSATRLYNFLLSNKRQDAANHVFNEFVAYFSATEGKRIKLTQTAQVKIFLITVIDYLTKHQTSNFVRSVGIAANTKVLELLDAKNFKGASNLAIAAFTYISAHDVYRTPEIVKFVFTLGVLISGHSLTPQPDAATLKELRGTSGLIMQEVLRVIVDLKINLAQINLDYLNILIGLLGEQQDYKNLVWILGDLWNSRHRQSSWTPAVTLDLARRYILARYLVGDKLKASRLAEDIVYNCRRVNGARHPSTLEMSTLLSQLYTAIAQRYQAEKNGQHLANKYYKKSAGVHESLLRVFVDPSLAEFEGALDGSFSMDGSTYDINMHDQLSDTGSDMTGDHARAHLQLFKLSVQRIGDWPKDYDEYKSLNDDLFRLFGEELKGVEGVEKWNLKDFGAGKASSSEDTLDVQNFSWSIELGQQNGDVEEEL</sequence>
<dbReference type="Proteomes" id="UP001152649">
    <property type="component" value="Unassembled WGS sequence"/>
</dbReference>
<dbReference type="PANTHER" id="PTHR10039">
    <property type="entry name" value="AMELOGENIN"/>
    <property type="match status" value="1"/>
</dbReference>
<dbReference type="Gene3D" id="3.40.50.300">
    <property type="entry name" value="P-loop containing nucleotide triphosphate hydrolases"/>
    <property type="match status" value="1"/>
</dbReference>
<evidence type="ECO:0000256" key="1">
    <source>
        <dbReference type="ARBA" id="ARBA00022737"/>
    </source>
</evidence>
<gene>
    <name evidence="4" type="ORF">PSALAMII_LOCUS10114</name>
</gene>
<keyword evidence="1" id="KW-0677">Repeat</keyword>
<dbReference type="SUPFAM" id="SSF52540">
    <property type="entry name" value="P-loop containing nucleoside triphosphate hydrolases"/>
    <property type="match status" value="1"/>
</dbReference>
<organism evidence="4 5">
    <name type="scientific">Penicillium salamii</name>
    <dbReference type="NCBI Taxonomy" id="1612424"/>
    <lineage>
        <taxon>Eukaryota</taxon>
        <taxon>Fungi</taxon>
        <taxon>Dikarya</taxon>
        <taxon>Ascomycota</taxon>
        <taxon>Pezizomycotina</taxon>
        <taxon>Eurotiomycetes</taxon>
        <taxon>Eurotiomycetidae</taxon>
        <taxon>Eurotiales</taxon>
        <taxon>Aspergillaceae</taxon>
        <taxon>Penicillium</taxon>
    </lineage>
</organism>
<evidence type="ECO:0000259" key="3">
    <source>
        <dbReference type="Pfam" id="PF24883"/>
    </source>
</evidence>
<comment type="caution">
    <text evidence="4">The sequence shown here is derived from an EMBL/GenBank/DDBJ whole genome shotgun (WGS) entry which is preliminary data.</text>
</comment>
<evidence type="ECO:0000256" key="2">
    <source>
        <dbReference type="SAM" id="MobiDB-lite"/>
    </source>
</evidence>
<dbReference type="InterPro" id="IPR056884">
    <property type="entry name" value="NPHP3-like_N"/>
</dbReference>
<feature type="domain" description="Nephrocystin 3-like N-terminal" evidence="3">
    <location>
        <begin position="324"/>
        <end position="478"/>
    </location>
</feature>
<dbReference type="PANTHER" id="PTHR10039:SF9">
    <property type="entry name" value="NACHT DOMAIN PROTEIN (AFU_ORTHOLOGUE AFUA_2G01760)"/>
    <property type="match status" value="1"/>
</dbReference>
<dbReference type="Pfam" id="PF24883">
    <property type="entry name" value="NPHP3_N"/>
    <property type="match status" value="1"/>
</dbReference>
<dbReference type="Gene3D" id="1.25.40.10">
    <property type="entry name" value="Tetratricopeptide repeat domain"/>
    <property type="match status" value="2"/>
</dbReference>
<keyword evidence="5" id="KW-1185">Reference proteome</keyword>
<feature type="region of interest" description="Disordered" evidence="2">
    <location>
        <begin position="1"/>
        <end position="30"/>
    </location>
</feature>
<accession>A0A9W4NYS6</accession>
<protein>
    <recommendedName>
        <fullName evidence="3">Nephrocystin 3-like N-terminal domain-containing protein</fullName>
    </recommendedName>
</protein>
<dbReference type="EMBL" id="CAJVPG010000444">
    <property type="protein sequence ID" value="CAG8423155.1"/>
    <property type="molecule type" value="Genomic_DNA"/>
</dbReference>
<dbReference type="InterPro" id="IPR011990">
    <property type="entry name" value="TPR-like_helical_dom_sf"/>
</dbReference>
<evidence type="ECO:0000313" key="5">
    <source>
        <dbReference type="Proteomes" id="UP001152649"/>
    </source>
</evidence>
<reference evidence="4" key="1">
    <citation type="submission" date="2021-07" db="EMBL/GenBank/DDBJ databases">
        <authorList>
            <person name="Branca A.L. A."/>
        </authorList>
    </citation>
    <scope>NUCLEOTIDE SEQUENCE</scope>
</reference>
<proteinExistence type="predicted"/>
<dbReference type="OrthoDB" id="2546325at2759"/>
<evidence type="ECO:0000313" key="4">
    <source>
        <dbReference type="EMBL" id="CAG8423155.1"/>
    </source>
</evidence>
<dbReference type="InterPro" id="IPR027417">
    <property type="entry name" value="P-loop_NTPase"/>
</dbReference>